<sequence>MKFAVYCGSLPGNDESYMRLAKELGARLAARKIDLVYGGGNLGLMGAVANGVAEGGGHITGVIPDFFEGSRHRNAVGETIIVPNFYERKKIMFEKSDAFIALPGGIGTVDEVTDIWTGFRIRKHSKPVGLFNMKGYYDHFLKWAENAATSGFIDDVSMQGLVVSDGIDDLIDELCKRISPSGQ</sequence>
<keyword evidence="2" id="KW-1185">Reference proteome</keyword>
<dbReference type="OrthoDB" id="9991749at2759"/>
<evidence type="ECO:0000313" key="1">
    <source>
        <dbReference type="EMBL" id="EDV19683.1"/>
    </source>
</evidence>
<organism evidence="1 2">
    <name type="scientific">Trichoplax adhaerens</name>
    <name type="common">Trichoplax reptans</name>
    <dbReference type="NCBI Taxonomy" id="10228"/>
    <lineage>
        <taxon>Eukaryota</taxon>
        <taxon>Metazoa</taxon>
        <taxon>Placozoa</taxon>
        <taxon>Uniplacotomia</taxon>
        <taxon>Trichoplacea</taxon>
        <taxon>Trichoplacidae</taxon>
        <taxon>Trichoplax</taxon>
    </lineage>
</organism>
<dbReference type="AlphaFoldDB" id="B3SC66"/>
<dbReference type="PANTHER" id="PTHR31223">
    <property type="entry name" value="LOG FAMILY PROTEIN YJL055W"/>
    <property type="match status" value="1"/>
</dbReference>
<dbReference type="InterPro" id="IPR031100">
    <property type="entry name" value="LOG_fam"/>
</dbReference>
<dbReference type="RefSeq" id="XP_002117840.1">
    <property type="nucleotide sequence ID" value="XM_002117804.1"/>
</dbReference>
<dbReference type="KEGG" id="tad:TRIADDRAFT_61856"/>
<evidence type="ECO:0000313" key="2">
    <source>
        <dbReference type="Proteomes" id="UP000009022"/>
    </source>
</evidence>
<dbReference type="EMBL" id="DS985268">
    <property type="protein sequence ID" value="EDV19683.1"/>
    <property type="molecule type" value="Genomic_DNA"/>
</dbReference>
<proteinExistence type="predicted"/>
<dbReference type="GO" id="GO:0009691">
    <property type="term" value="P:cytokinin biosynthetic process"/>
    <property type="evidence" value="ECO:0000318"/>
    <property type="project" value="GO_Central"/>
</dbReference>
<dbReference type="CTD" id="6759038"/>
<dbReference type="Gene3D" id="3.40.50.450">
    <property type="match status" value="1"/>
</dbReference>
<dbReference type="HOGENOM" id="CLU_058336_4_0_1"/>
<dbReference type="PhylomeDB" id="B3SC66"/>
<accession>B3SC66</accession>
<dbReference type="InterPro" id="IPR005269">
    <property type="entry name" value="LOG"/>
</dbReference>
<dbReference type="Pfam" id="PF03641">
    <property type="entry name" value="Lysine_decarbox"/>
    <property type="match status" value="1"/>
</dbReference>
<reference evidence="1 2" key="1">
    <citation type="journal article" date="2008" name="Nature">
        <title>The Trichoplax genome and the nature of placozoans.</title>
        <authorList>
            <person name="Srivastava M."/>
            <person name="Begovic E."/>
            <person name="Chapman J."/>
            <person name="Putnam N.H."/>
            <person name="Hellsten U."/>
            <person name="Kawashima T."/>
            <person name="Kuo A."/>
            <person name="Mitros T."/>
            <person name="Salamov A."/>
            <person name="Carpenter M.L."/>
            <person name="Signorovitch A.Y."/>
            <person name="Moreno M.A."/>
            <person name="Kamm K."/>
            <person name="Grimwood J."/>
            <person name="Schmutz J."/>
            <person name="Shapiro H."/>
            <person name="Grigoriev I.V."/>
            <person name="Buss L.W."/>
            <person name="Schierwater B."/>
            <person name="Dellaporta S.L."/>
            <person name="Rokhsar D.S."/>
        </authorList>
    </citation>
    <scope>NUCLEOTIDE SEQUENCE [LARGE SCALE GENOMIC DNA]</scope>
    <source>
        <strain evidence="1 2">Grell-BS-1999</strain>
    </source>
</reference>
<dbReference type="Proteomes" id="UP000009022">
    <property type="component" value="Unassembled WGS sequence"/>
</dbReference>
<dbReference type="OMA" id="HQKPIGL"/>
<dbReference type="GeneID" id="6759038"/>
<dbReference type="NCBIfam" id="TIGR00730">
    <property type="entry name" value="Rossman fold protein, TIGR00730 family"/>
    <property type="match status" value="1"/>
</dbReference>
<protein>
    <recommendedName>
        <fullName evidence="3">Cytokinin riboside 5'-monophosphate phosphoribohydrolase</fullName>
    </recommendedName>
</protein>
<dbReference type="InParanoid" id="B3SC66"/>
<dbReference type="GO" id="GO:0005829">
    <property type="term" value="C:cytosol"/>
    <property type="evidence" value="ECO:0000318"/>
    <property type="project" value="GO_Central"/>
</dbReference>
<dbReference type="GO" id="GO:0102682">
    <property type="term" value="F:cytokinin riboside 5'-monophosphate phosphoribohydrolase activity"/>
    <property type="evidence" value="ECO:0000318"/>
    <property type="project" value="GO_Central"/>
</dbReference>
<evidence type="ECO:0008006" key="3">
    <source>
        <dbReference type="Google" id="ProtNLM"/>
    </source>
</evidence>
<dbReference type="STRING" id="10228.B3SC66"/>
<gene>
    <name evidence="1" type="ORF">TRIADDRAFT_61856</name>
</gene>
<dbReference type="SUPFAM" id="SSF102405">
    <property type="entry name" value="MCP/YpsA-like"/>
    <property type="match status" value="1"/>
</dbReference>
<name>B3SC66_TRIAD</name>
<dbReference type="eggNOG" id="ENOG502QSR9">
    <property type="taxonomic scope" value="Eukaryota"/>
</dbReference>
<dbReference type="PANTHER" id="PTHR31223:SF70">
    <property type="entry name" value="LOG FAMILY PROTEIN YJL055W"/>
    <property type="match status" value="1"/>
</dbReference>